<evidence type="ECO:0000313" key="3">
    <source>
        <dbReference type="Proteomes" id="UP001234178"/>
    </source>
</evidence>
<sequence>MTKGLAGERHRSKIPCFLKISPEKHDAWRGVPFDAEAALVARRARACRRPIGEGRGAVEADRQRRWAGLRWASAPPSKGEQRSGDQPSATRHPLEIAADERRKRALREKRPCIRRIRLVACADVGAKKEGRERLCEDQVVGEGARLFAIAEVEPSGRHESRRVAGRREGPQRRGRFVVVKMTCEMQERTHARCRLFCRLCERRQERGHGGNRRRSELKEPHRIALDRRPVR</sequence>
<name>A0ABR0B8M9_9CRUS</name>
<protein>
    <submittedName>
        <fullName evidence="2">Uncharacterized protein</fullName>
    </submittedName>
</protein>
<dbReference type="EMBL" id="JAOYFB010000041">
    <property type="protein sequence ID" value="KAK4044938.1"/>
    <property type="molecule type" value="Genomic_DNA"/>
</dbReference>
<evidence type="ECO:0000256" key="1">
    <source>
        <dbReference type="SAM" id="MobiDB-lite"/>
    </source>
</evidence>
<feature type="region of interest" description="Disordered" evidence="1">
    <location>
        <begin position="208"/>
        <end position="231"/>
    </location>
</feature>
<gene>
    <name evidence="2" type="ORF">OUZ56_032344</name>
</gene>
<reference evidence="2 3" key="1">
    <citation type="journal article" date="2023" name="Nucleic Acids Res.">
        <title>The hologenome of Daphnia magna reveals possible DNA methylation and microbiome-mediated evolution of the host genome.</title>
        <authorList>
            <person name="Chaturvedi A."/>
            <person name="Li X."/>
            <person name="Dhandapani V."/>
            <person name="Marshall H."/>
            <person name="Kissane S."/>
            <person name="Cuenca-Cambronero M."/>
            <person name="Asole G."/>
            <person name="Calvet F."/>
            <person name="Ruiz-Romero M."/>
            <person name="Marangio P."/>
            <person name="Guigo R."/>
            <person name="Rago D."/>
            <person name="Mirbahai L."/>
            <person name="Eastwood N."/>
            <person name="Colbourne J.K."/>
            <person name="Zhou J."/>
            <person name="Mallon E."/>
            <person name="Orsini L."/>
        </authorList>
    </citation>
    <scope>NUCLEOTIDE SEQUENCE [LARGE SCALE GENOMIC DNA]</scope>
    <source>
        <strain evidence="2">LRV0_1</strain>
    </source>
</reference>
<proteinExistence type="predicted"/>
<organism evidence="2 3">
    <name type="scientific">Daphnia magna</name>
    <dbReference type="NCBI Taxonomy" id="35525"/>
    <lineage>
        <taxon>Eukaryota</taxon>
        <taxon>Metazoa</taxon>
        <taxon>Ecdysozoa</taxon>
        <taxon>Arthropoda</taxon>
        <taxon>Crustacea</taxon>
        <taxon>Branchiopoda</taxon>
        <taxon>Diplostraca</taxon>
        <taxon>Cladocera</taxon>
        <taxon>Anomopoda</taxon>
        <taxon>Daphniidae</taxon>
        <taxon>Daphnia</taxon>
    </lineage>
</organism>
<comment type="caution">
    <text evidence="2">The sequence shown here is derived from an EMBL/GenBank/DDBJ whole genome shotgun (WGS) entry which is preliminary data.</text>
</comment>
<accession>A0ABR0B8M9</accession>
<keyword evidence="3" id="KW-1185">Reference proteome</keyword>
<feature type="region of interest" description="Disordered" evidence="1">
    <location>
        <begin position="69"/>
        <end position="95"/>
    </location>
</feature>
<dbReference type="Proteomes" id="UP001234178">
    <property type="component" value="Unassembled WGS sequence"/>
</dbReference>
<evidence type="ECO:0000313" key="2">
    <source>
        <dbReference type="EMBL" id="KAK4044938.1"/>
    </source>
</evidence>